<dbReference type="Gene3D" id="1.10.10.10">
    <property type="entry name" value="Winged helix-like DNA-binding domain superfamily/Winged helix DNA-binding domain"/>
    <property type="match status" value="1"/>
</dbReference>
<keyword evidence="6" id="KW-1185">Reference proteome</keyword>
<dbReference type="Pfam" id="PF01047">
    <property type="entry name" value="MarR"/>
    <property type="match status" value="1"/>
</dbReference>
<feature type="domain" description="HTH marR-type" evidence="4">
    <location>
        <begin position="3"/>
        <end position="133"/>
    </location>
</feature>
<dbReference type="SMART" id="SM00347">
    <property type="entry name" value="HTH_MARR"/>
    <property type="match status" value="1"/>
</dbReference>
<reference evidence="5 6" key="1">
    <citation type="submission" date="2019-06" db="EMBL/GenBank/DDBJ databases">
        <title>Genome sequence of Rhodobacteraceae bacterium D4M1.</title>
        <authorList>
            <person name="Cao J."/>
        </authorList>
    </citation>
    <scope>NUCLEOTIDE SEQUENCE [LARGE SCALE GENOMIC DNA]</scope>
    <source>
        <strain evidence="5 6">D4M1</strain>
        <plasmid evidence="6">pd4m1f</plasmid>
    </source>
</reference>
<dbReference type="GO" id="GO:0003700">
    <property type="term" value="F:DNA-binding transcription factor activity"/>
    <property type="evidence" value="ECO:0007669"/>
    <property type="project" value="InterPro"/>
</dbReference>
<evidence type="ECO:0000256" key="3">
    <source>
        <dbReference type="ARBA" id="ARBA00023163"/>
    </source>
</evidence>
<dbReference type="InterPro" id="IPR039422">
    <property type="entry name" value="MarR/SlyA-like"/>
</dbReference>
<dbReference type="InterPro" id="IPR000835">
    <property type="entry name" value="HTH_MarR-typ"/>
</dbReference>
<keyword evidence="1" id="KW-0805">Transcription regulation</keyword>
<dbReference type="KEGG" id="ppru:FDP22_24005"/>
<keyword evidence="2" id="KW-0238">DNA-binding</keyword>
<evidence type="ECO:0000313" key="5">
    <source>
        <dbReference type="EMBL" id="QDL94928.1"/>
    </source>
</evidence>
<proteinExistence type="predicted"/>
<dbReference type="AlphaFoldDB" id="A0A5B8FK00"/>
<sequence>MSYECYPTLLRAATRRLAALYDEALAPFGVNIAQFSLLRMIRHAQPVSLTDLGHRAQLDRSTVGRNVRVLERMELVSAGRGKDDQRQALISLTGAGEELLKRTGPVWRERQASIETRIGAEKITALRDILDTL</sequence>
<gene>
    <name evidence="5" type="ORF">FDP22_24005</name>
</gene>
<keyword evidence="5" id="KW-0614">Plasmid</keyword>
<keyword evidence="3" id="KW-0804">Transcription</keyword>
<geneLocation type="plasmid" evidence="6">
    <name>pd4m1f</name>
</geneLocation>
<dbReference type="EMBL" id="CP040824">
    <property type="protein sequence ID" value="QDL94928.1"/>
    <property type="molecule type" value="Genomic_DNA"/>
</dbReference>
<dbReference type="InterPro" id="IPR036388">
    <property type="entry name" value="WH-like_DNA-bd_sf"/>
</dbReference>
<dbReference type="Proteomes" id="UP000305888">
    <property type="component" value="Plasmid pD4M1F"/>
</dbReference>
<evidence type="ECO:0000259" key="4">
    <source>
        <dbReference type="PROSITE" id="PS50995"/>
    </source>
</evidence>
<dbReference type="OrthoDB" id="2287011at2"/>
<dbReference type="SUPFAM" id="SSF46785">
    <property type="entry name" value="Winged helix' DNA-binding domain"/>
    <property type="match status" value="1"/>
</dbReference>
<evidence type="ECO:0000256" key="1">
    <source>
        <dbReference type="ARBA" id="ARBA00023015"/>
    </source>
</evidence>
<dbReference type="RefSeq" id="WP_138579051.1">
    <property type="nucleotide sequence ID" value="NZ_CP040824.1"/>
</dbReference>
<evidence type="ECO:0000313" key="6">
    <source>
        <dbReference type="Proteomes" id="UP000305888"/>
    </source>
</evidence>
<dbReference type="InterPro" id="IPR023187">
    <property type="entry name" value="Tscrpt_reg_MarR-type_CS"/>
</dbReference>
<dbReference type="PROSITE" id="PS50995">
    <property type="entry name" value="HTH_MARR_2"/>
    <property type="match status" value="1"/>
</dbReference>
<accession>A0A5B8FK00</accession>
<evidence type="ECO:0000256" key="2">
    <source>
        <dbReference type="ARBA" id="ARBA00023125"/>
    </source>
</evidence>
<protein>
    <submittedName>
        <fullName evidence="5">MarR family transcriptional regulator</fullName>
    </submittedName>
</protein>
<dbReference type="PROSITE" id="PS01117">
    <property type="entry name" value="HTH_MARR_1"/>
    <property type="match status" value="1"/>
</dbReference>
<dbReference type="InterPro" id="IPR036390">
    <property type="entry name" value="WH_DNA-bd_sf"/>
</dbReference>
<dbReference type="PANTHER" id="PTHR33164">
    <property type="entry name" value="TRANSCRIPTIONAL REGULATOR, MARR FAMILY"/>
    <property type="match status" value="1"/>
</dbReference>
<organism evidence="5 6">
    <name type="scientific">Paroceanicella profunda</name>
    <dbReference type="NCBI Taxonomy" id="2579971"/>
    <lineage>
        <taxon>Bacteria</taxon>
        <taxon>Pseudomonadati</taxon>
        <taxon>Pseudomonadota</taxon>
        <taxon>Alphaproteobacteria</taxon>
        <taxon>Rhodobacterales</taxon>
        <taxon>Paracoccaceae</taxon>
        <taxon>Paroceanicella</taxon>
    </lineage>
</organism>
<dbReference type="GO" id="GO:0006950">
    <property type="term" value="P:response to stress"/>
    <property type="evidence" value="ECO:0007669"/>
    <property type="project" value="TreeGrafter"/>
</dbReference>
<dbReference type="GO" id="GO:0003677">
    <property type="term" value="F:DNA binding"/>
    <property type="evidence" value="ECO:0007669"/>
    <property type="project" value="UniProtKB-KW"/>
</dbReference>
<dbReference type="PANTHER" id="PTHR33164:SF105">
    <property type="entry name" value="TRANSCRIPTIONAL REPRESSOR PROTEIN-RELATED"/>
    <property type="match status" value="1"/>
</dbReference>
<name>A0A5B8FK00_9RHOB</name>